<dbReference type="PROSITE" id="PS51339">
    <property type="entry name" value="PPASE_MYOTUBULARIN"/>
    <property type="match status" value="1"/>
</dbReference>
<feature type="transmembrane region" description="Helical" evidence="2">
    <location>
        <begin position="1505"/>
        <end position="1524"/>
    </location>
</feature>
<dbReference type="VEuPathDB" id="FungiDB:H257_12204"/>
<dbReference type="EMBL" id="QUTH01005509">
    <property type="protein sequence ID" value="RHZ09544.1"/>
    <property type="molecule type" value="Genomic_DNA"/>
</dbReference>
<reference evidence="4 5" key="1">
    <citation type="submission" date="2018-08" db="EMBL/GenBank/DDBJ databases">
        <title>Aphanomyces genome sequencing and annotation.</title>
        <authorList>
            <person name="Minardi D."/>
            <person name="Oidtmann B."/>
            <person name="Van Der Giezen M."/>
            <person name="Studholme D.J."/>
        </authorList>
    </citation>
    <scope>NUCLEOTIDE SEQUENCE [LARGE SCALE GENOMIC DNA]</scope>
    <source>
        <strain evidence="4 5">Da</strain>
    </source>
</reference>
<dbReference type="InterPro" id="IPR039720">
    <property type="entry name" value="TMEM94"/>
</dbReference>
<protein>
    <recommendedName>
        <fullName evidence="3">Myotubularin phosphatase domain-containing protein</fullName>
    </recommendedName>
</protein>
<evidence type="ECO:0000256" key="2">
    <source>
        <dbReference type="SAM" id="Phobius"/>
    </source>
</evidence>
<evidence type="ECO:0000259" key="3">
    <source>
        <dbReference type="PROSITE" id="PS51339"/>
    </source>
</evidence>
<dbReference type="InterPro" id="IPR016130">
    <property type="entry name" value="Tyr_Pase_AS"/>
</dbReference>
<name>A0A3R7BF05_APHAT</name>
<feature type="region of interest" description="Disordered" evidence="1">
    <location>
        <begin position="269"/>
        <end position="312"/>
    </location>
</feature>
<keyword evidence="2" id="KW-1133">Transmembrane helix</keyword>
<feature type="transmembrane region" description="Helical" evidence="2">
    <location>
        <begin position="1270"/>
        <end position="1291"/>
    </location>
</feature>
<feature type="compositionally biased region" description="Polar residues" evidence="1">
    <location>
        <begin position="1014"/>
        <end position="1028"/>
    </location>
</feature>
<dbReference type="SUPFAM" id="SSF81665">
    <property type="entry name" value="Calcium ATPase, transmembrane domain M"/>
    <property type="match status" value="1"/>
</dbReference>
<dbReference type="InterPro" id="IPR029021">
    <property type="entry name" value="Prot-tyrosine_phosphatase-like"/>
</dbReference>
<feature type="transmembrane region" description="Helical" evidence="2">
    <location>
        <begin position="735"/>
        <end position="753"/>
    </location>
</feature>
<keyword evidence="2" id="KW-0812">Transmembrane</keyword>
<feature type="transmembrane region" description="Helical" evidence="2">
    <location>
        <begin position="1430"/>
        <end position="1452"/>
    </location>
</feature>
<feature type="transmembrane region" description="Helical" evidence="2">
    <location>
        <begin position="1297"/>
        <end position="1320"/>
    </location>
</feature>
<dbReference type="Gene3D" id="1.20.1110.10">
    <property type="entry name" value="Calcium-transporting ATPase, transmembrane domain"/>
    <property type="match status" value="1"/>
</dbReference>
<dbReference type="InterPro" id="IPR010569">
    <property type="entry name" value="Myotubularin-like_Pase_dom"/>
</dbReference>
<feature type="region of interest" description="Disordered" evidence="1">
    <location>
        <begin position="394"/>
        <end position="428"/>
    </location>
</feature>
<accession>A0A3R7BF05</accession>
<feature type="transmembrane region" description="Helical" evidence="2">
    <location>
        <begin position="465"/>
        <end position="490"/>
    </location>
</feature>
<evidence type="ECO:0000256" key="1">
    <source>
        <dbReference type="SAM" id="MobiDB-lite"/>
    </source>
</evidence>
<keyword evidence="2" id="KW-0472">Membrane</keyword>
<gene>
    <name evidence="4" type="ORF">DYB37_000584</name>
</gene>
<feature type="domain" description="Myotubularin phosphatase" evidence="3">
    <location>
        <begin position="1"/>
        <end position="205"/>
    </location>
</feature>
<dbReference type="SUPFAM" id="SSF52799">
    <property type="entry name" value="(Phosphotyrosine protein) phosphatases II"/>
    <property type="match status" value="1"/>
</dbReference>
<feature type="transmembrane region" description="Helical" evidence="2">
    <location>
        <begin position="705"/>
        <end position="723"/>
    </location>
</feature>
<dbReference type="Proteomes" id="UP000285430">
    <property type="component" value="Unassembled WGS sequence"/>
</dbReference>
<dbReference type="VEuPathDB" id="FungiDB:H257_12203"/>
<dbReference type="PANTHER" id="PTHR13219:SF6">
    <property type="entry name" value="TRANSMEMBRANE PROTEIN 94"/>
    <property type="match status" value="1"/>
</dbReference>
<proteinExistence type="predicted"/>
<organism evidence="4 5">
    <name type="scientific">Aphanomyces astaci</name>
    <name type="common">Crayfish plague agent</name>
    <dbReference type="NCBI Taxonomy" id="112090"/>
    <lineage>
        <taxon>Eukaryota</taxon>
        <taxon>Sar</taxon>
        <taxon>Stramenopiles</taxon>
        <taxon>Oomycota</taxon>
        <taxon>Saprolegniomycetes</taxon>
        <taxon>Saprolegniales</taxon>
        <taxon>Verrucalvaceae</taxon>
        <taxon>Aphanomyces</taxon>
    </lineage>
</organism>
<feature type="transmembrane region" description="Helical" evidence="2">
    <location>
        <begin position="510"/>
        <end position="528"/>
    </location>
</feature>
<feature type="region of interest" description="Disordered" evidence="1">
    <location>
        <begin position="973"/>
        <end position="1029"/>
    </location>
</feature>
<feature type="compositionally biased region" description="Low complexity" evidence="1">
    <location>
        <begin position="991"/>
        <end position="1004"/>
    </location>
</feature>
<dbReference type="InterPro" id="IPR023298">
    <property type="entry name" value="ATPase_P-typ_TM_dom_sf"/>
</dbReference>
<feature type="transmembrane region" description="Helical" evidence="2">
    <location>
        <begin position="1372"/>
        <end position="1390"/>
    </location>
</feature>
<dbReference type="PANTHER" id="PTHR13219">
    <property type="entry name" value="TRANSMEMBRANE PROTEIN 94"/>
    <property type="match status" value="1"/>
</dbReference>
<sequence length="1553" mass="174067">MKILSGGCRIAQILHDEGASVLVHCSDGWDRTPQLCGIAQLILDPYYRTIRGFACLLEKEWCSFGHKFHDRVGVGKDAADMPNERSVLLDFSTLDEKVDSIWSPVMLQFIDCVWQMTHQFPTGFEFNEKFLLHVVDSLYSGLYGTFLYNSEQERLKVHIWEKTESVWAPVLENPTTYTNQLFQRTTRVLFPRANLKRVVLWEGLYFRWDPEMHPAYVESLDPLSKTQDMHPGTTTNPTAALIDEFRLEENHLSLSATHDRADTAAYLSDASSLSENDDDEYPLSRPPQRRKSMQQQAPPPTTRHASPSKEDTQALKAALHEFTAQAADRARERTKANMLRETLAIIPDKSRVKYLEDLLTESVARELQLEAQLGSSGELEPLLSDALRVRGTLSSQWRTDDPQDCSAKPPMVPGSGSPPKHVPIHPQASSSYSTLGLTTLGARHQLVQAVEQQLERQRKSGHRGLWFGFVDTPMWLLFLSAFIRLAEFAWREHRIGSTHEQSHFGDLVESLFLFLAAVFNGILNMLLYRRESREVAERVHYAVKVLCKTTPPPAAANSPPLKRDSILAPSSCCVACYRDHKWQSIPMNLLVHGDVVALMSGDVAPGRVRLLPLVPPSPPAPERPSPPSSVTYARGDKIPTTHALPHDMPRTNATFQPQTILNLCGDMHVYLMEETPVLQDVANSMANVERPRTAVQTLQIGGKSLASMLCLIMTVVILVSIGVRAALLPEPVHHVVNHVCLALVDVILCFVSLHTPFVWCMGEVAATSHLLTAFEAILESEATTTSATSATADDMDVYDVEEREQSRLRKTKRPFAVERSWYWRVHLPSLKPLGLAILLNDCEDPKTEYIDTLRYLSNDAAAGGFYDSYNATSRQHELLHCVQQLSGYVRHQLLSRGHPSLAVSQCSEYWDGKSICPLTKDKRRLILDMYHQWRVEDLDCVALTYAPVAQKCNALFGPQDTAFTKLPPLFLVEESSPTDDGDDHPQHRGTPVVSPGVVGSPPSSTEALKPSAAMSPTNSAKVQTSSAATGVERHTDSLWKLQEDQIFLGMVASGIQPRKGMVGLIEDVTASGIRFVYFSPRNMRRSKLLAEKMGIETDWNCAISLRDSDGPDPHRMTSNYSDWDVKARLPHGTAAIRRHLELVDNVPLLVSLYTDSTPDTIKEMISIFQENGEVVLGVGTSVKESNVPLFGQADLSVALEGNPHTLFDTELPKGSQLPVFSEVDMELSQMLNTLACAFTVRNFTHTRVSPMVVVDLIRLGRHMLTNFIQLVHYIFVMQLYVATVVCLSYVLPFPEVASLGCMSILWLLWIVVPALSLSLLSSPPDRHIMTRTPRKNETSAWTDDATRLCMYFLVRQNDPDINLDIRYVPSAVFVNFVFQVIFGLSLQFAAEAASLNPSHESWWYFANNGPLLFVHPRPPVIMAALDRAEAFLLLAMGWFCIFSSISHCYRSYSIFSESPFRNHPWMLTCVVCVVLQIGVSVWRAGGLVGGDGLALDAFVRFIPGYVWLALGVWPILVVLVDELAKQHDHRLLIRYYKFLRMQFDTRLGMWSPK</sequence>
<evidence type="ECO:0000313" key="5">
    <source>
        <dbReference type="Proteomes" id="UP000285430"/>
    </source>
</evidence>
<feature type="transmembrane region" description="Helical" evidence="2">
    <location>
        <begin position="1464"/>
        <end position="1485"/>
    </location>
</feature>
<evidence type="ECO:0000313" key="4">
    <source>
        <dbReference type="EMBL" id="RHZ09544.1"/>
    </source>
</evidence>
<dbReference type="Pfam" id="PF06602">
    <property type="entry name" value="Myotub-related"/>
    <property type="match status" value="1"/>
</dbReference>
<dbReference type="PROSITE" id="PS00383">
    <property type="entry name" value="TYR_PHOSPHATASE_1"/>
    <property type="match status" value="1"/>
</dbReference>
<comment type="caution">
    <text evidence="4">The sequence shown here is derived from an EMBL/GenBank/DDBJ whole genome shotgun (WGS) entry which is preliminary data.</text>
</comment>